<name>A0ABS5KR74_9ACTN</name>
<dbReference type="RefSeq" id="WP_212010123.1">
    <property type="nucleotide sequence ID" value="NZ_JAAFYZ010000051.1"/>
</dbReference>
<dbReference type="EMBL" id="JAAFYZ010000051">
    <property type="protein sequence ID" value="MBS2548543.1"/>
    <property type="molecule type" value="Genomic_DNA"/>
</dbReference>
<proteinExistence type="predicted"/>
<dbReference type="SUPFAM" id="SSF56112">
    <property type="entry name" value="Protein kinase-like (PK-like)"/>
    <property type="match status" value="1"/>
</dbReference>
<sequence length="289" mass="32568">MTEPAAQRYDLRHHDVRDVTDRVEQMLDVRLDPASVVRKRRTIGAATATGSWVRIELRGSERMAGPVAGQGWGFEAAQALTGVARPQWFRGASWRGEPLRPGTVWRVDEVELIRGAEPIRTKAEWLEEADALPPRWWDDLATSLEALAAADTSRLATPDCQPITTARVEAEIRRVFPVLEDLHPERWQWMTAHADLGWSNVTGPQLWITDWEDWGRAPRGLDAANLWANSLGSASVAAKVEHRFRSDLESETGRIMALWRCAQIVAWGQTYASAYVRARTEATRIVEEL</sequence>
<protein>
    <recommendedName>
        <fullName evidence="3">Aminoglycoside phosphotransferase</fullName>
    </recommendedName>
</protein>
<dbReference type="Proteomes" id="UP000730482">
    <property type="component" value="Unassembled WGS sequence"/>
</dbReference>
<gene>
    <name evidence="1" type="ORF">KGQ19_16875</name>
</gene>
<evidence type="ECO:0000313" key="2">
    <source>
        <dbReference type="Proteomes" id="UP000730482"/>
    </source>
</evidence>
<evidence type="ECO:0000313" key="1">
    <source>
        <dbReference type="EMBL" id="MBS2548543.1"/>
    </source>
</evidence>
<accession>A0ABS5KR74</accession>
<comment type="caution">
    <text evidence="1">The sequence shown here is derived from an EMBL/GenBank/DDBJ whole genome shotgun (WGS) entry which is preliminary data.</text>
</comment>
<reference evidence="1 2" key="1">
    <citation type="submission" date="2020-02" db="EMBL/GenBank/DDBJ databases">
        <title>Acidophilic actinobacteria isolated from forest soil.</title>
        <authorList>
            <person name="Golinska P."/>
        </authorList>
    </citation>
    <scope>NUCLEOTIDE SEQUENCE [LARGE SCALE GENOMIC DNA]</scope>
    <source>
        <strain evidence="1 2">NL8</strain>
    </source>
</reference>
<organism evidence="1 2">
    <name type="scientific">Catenulispora pinistramenti</name>
    <dbReference type="NCBI Taxonomy" id="2705254"/>
    <lineage>
        <taxon>Bacteria</taxon>
        <taxon>Bacillati</taxon>
        <taxon>Actinomycetota</taxon>
        <taxon>Actinomycetes</taxon>
        <taxon>Catenulisporales</taxon>
        <taxon>Catenulisporaceae</taxon>
        <taxon>Catenulispora</taxon>
    </lineage>
</organism>
<dbReference type="InterPro" id="IPR011009">
    <property type="entry name" value="Kinase-like_dom_sf"/>
</dbReference>
<keyword evidence="2" id="KW-1185">Reference proteome</keyword>
<evidence type="ECO:0008006" key="3">
    <source>
        <dbReference type="Google" id="ProtNLM"/>
    </source>
</evidence>